<dbReference type="GO" id="GO:0034501">
    <property type="term" value="P:protein localization to kinetochore"/>
    <property type="evidence" value="ECO:0007669"/>
    <property type="project" value="TreeGrafter"/>
</dbReference>
<feature type="region of interest" description="Disordered" evidence="2">
    <location>
        <begin position="653"/>
        <end position="731"/>
    </location>
</feature>
<dbReference type="GO" id="GO:0000776">
    <property type="term" value="C:kinetochore"/>
    <property type="evidence" value="ECO:0007669"/>
    <property type="project" value="TreeGrafter"/>
</dbReference>
<feature type="compositionally biased region" description="Low complexity" evidence="2">
    <location>
        <begin position="440"/>
        <end position="453"/>
    </location>
</feature>
<feature type="domain" description="Spc7 kinetochore protein" evidence="3">
    <location>
        <begin position="788"/>
        <end position="1103"/>
    </location>
</feature>
<feature type="compositionally biased region" description="Polar residues" evidence="2">
    <location>
        <begin position="615"/>
        <end position="624"/>
    </location>
</feature>
<evidence type="ECO:0000256" key="1">
    <source>
        <dbReference type="SAM" id="Coils"/>
    </source>
</evidence>
<keyword evidence="5" id="KW-1185">Reference proteome</keyword>
<feature type="compositionally biased region" description="Acidic residues" evidence="2">
    <location>
        <begin position="367"/>
        <end position="376"/>
    </location>
</feature>
<feature type="compositionally biased region" description="Basic and acidic residues" evidence="2">
    <location>
        <begin position="123"/>
        <end position="132"/>
    </location>
</feature>
<feature type="region of interest" description="Disordered" evidence="2">
    <location>
        <begin position="123"/>
        <end position="176"/>
    </location>
</feature>
<evidence type="ECO:0000313" key="4">
    <source>
        <dbReference type="EMBL" id="KAF9481682.1"/>
    </source>
</evidence>
<dbReference type="GO" id="GO:1990758">
    <property type="term" value="P:mitotic sister chromatid biorientation"/>
    <property type="evidence" value="ECO:0007669"/>
    <property type="project" value="TreeGrafter"/>
</dbReference>
<feature type="compositionally biased region" description="Acidic residues" evidence="2">
    <location>
        <begin position="310"/>
        <end position="334"/>
    </location>
</feature>
<keyword evidence="1" id="KW-0175">Coiled coil</keyword>
<dbReference type="PANTHER" id="PTHR28260:SF1">
    <property type="entry name" value="SPINDLE POLE BODY COMPONENT SPC105"/>
    <property type="match status" value="1"/>
</dbReference>
<dbReference type="InterPro" id="IPR033338">
    <property type="entry name" value="Spc105/Spc7"/>
</dbReference>
<reference evidence="4" key="1">
    <citation type="submission" date="2020-11" db="EMBL/GenBank/DDBJ databases">
        <authorList>
            <consortium name="DOE Joint Genome Institute"/>
            <person name="Ahrendt S."/>
            <person name="Riley R."/>
            <person name="Andreopoulos W."/>
            <person name="Labutti K."/>
            <person name="Pangilinan J."/>
            <person name="Ruiz-Duenas F.J."/>
            <person name="Barrasa J.M."/>
            <person name="Sanchez-Garcia M."/>
            <person name="Camarero S."/>
            <person name="Miyauchi S."/>
            <person name="Serrano A."/>
            <person name="Linde D."/>
            <person name="Babiker R."/>
            <person name="Drula E."/>
            <person name="Ayuso-Fernandez I."/>
            <person name="Pacheco R."/>
            <person name="Padilla G."/>
            <person name="Ferreira P."/>
            <person name="Barriuso J."/>
            <person name="Kellner H."/>
            <person name="Castanera R."/>
            <person name="Alfaro M."/>
            <person name="Ramirez L."/>
            <person name="Pisabarro A.G."/>
            <person name="Kuo A."/>
            <person name="Tritt A."/>
            <person name="Lipzen A."/>
            <person name="He G."/>
            <person name="Yan M."/>
            <person name="Ng V."/>
            <person name="Cullen D."/>
            <person name="Martin F."/>
            <person name="Rosso M.-N."/>
            <person name="Henrissat B."/>
            <person name="Hibbett D."/>
            <person name="Martinez A.T."/>
            <person name="Grigoriev I.V."/>
        </authorList>
    </citation>
    <scope>NUCLEOTIDE SEQUENCE</scope>
    <source>
        <strain evidence="4">CIRM-BRFM 674</strain>
    </source>
</reference>
<dbReference type="SMART" id="SM00787">
    <property type="entry name" value="Spc7"/>
    <property type="match status" value="1"/>
</dbReference>
<protein>
    <recommendedName>
        <fullName evidence="3">Spc7 kinetochore protein domain-containing protein</fullName>
    </recommendedName>
</protein>
<feature type="compositionally biased region" description="Polar residues" evidence="2">
    <location>
        <begin position="418"/>
        <end position="439"/>
    </location>
</feature>
<gene>
    <name evidence="4" type="ORF">BDN70DRAFT_912108</name>
</gene>
<organism evidence="4 5">
    <name type="scientific">Pholiota conissans</name>
    <dbReference type="NCBI Taxonomy" id="109636"/>
    <lineage>
        <taxon>Eukaryota</taxon>
        <taxon>Fungi</taxon>
        <taxon>Dikarya</taxon>
        <taxon>Basidiomycota</taxon>
        <taxon>Agaricomycotina</taxon>
        <taxon>Agaricomycetes</taxon>
        <taxon>Agaricomycetidae</taxon>
        <taxon>Agaricales</taxon>
        <taxon>Agaricineae</taxon>
        <taxon>Strophariaceae</taxon>
        <taxon>Pholiota</taxon>
    </lineage>
</organism>
<dbReference type="Pfam" id="PF08317">
    <property type="entry name" value="Spc7"/>
    <property type="match status" value="1"/>
</dbReference>
<dbReference type="GO" id="GO:0007094">
    <property type="term" value="P:mitotic spindle assembly checkpoint signaling"/>
    <property type="evidence" value="ECO:0007669"/>
    <property type="project" value="TreeGrafter"/>
</dbReference>
<evidence type="ECO:0000313" key="5">
    <source>
        <dbReference type="Proteomes" id="UP000807469"/>
    </source>
</evidence>
<dbReference type="EMBL" id="MU155175">
    <property type="protein sequence ID" value="KAF9481682.1"/>
    <property type="molecule type" value="Genomic_DNA"/>
</dbReference>
<evidence type="ECO:0000256" key="2">
    <source>
        <dbReference type="SAM" id="MobiDB-lite"/>
    </source>
</evidence>
<evidence type="ECO:0000259" key="3">
    <source>
        <dbReference type="SMART" id="SM00787"/>
    </source>
</evidence>
<dbReference type="Pfam" id="PF18210">
    <property type="entry name" value="Knl1_RWD_C"/>
    <property type="match status" value="1"/>
</dbReference>
<feature type="region of interest" description="Disordered" evidence="2">
    <location>
        <begin position="99"/>
        <end position="118"/>
    </location>
</feature>
<feature type="compositionally biased region" description="Low complexity" evidence="2">
    <location>
        <begin position="468"/>
        <end position="479"/>
    </location>
</feature>
<dbReference type="PANTHER" id="PTHR28260">
    <property type="entry name" value="SPINDLE POLE BODY COMPONENT SPC105"/>
    <property type="match status" value="1"/>
</dbReference>
<feature type="compositionally biased region" description="Polar residues" evidence="2">
    <location>
        <begin position="656"/>
        <end position="667"/>
    </location>
</feature>
<comment type="caution">
    <text evidence="4">The sequence shown here is derived from an EMBL/GenBank/DDBJ whole genome shotgun (WGS) entry which is preliminary data.</text>
</comment>
<feature type="region of interest" description="Disordered" evidence="2">
    <location>
        <begin position="1"/>
        <end position="37"/>
    </location>
</feature>
<dbReference type="OrthoDB" id="5592879at2759"/>
<feature type="compositionally biased region" description="Polar residues" evidence="2">
    <location>
        <begin position="258"/>
        <end position="271"/>
    </location>
</feature>
<feature type="coiled-coil region" evidence="1">
    <location>
        <begin position="958"/>
        <end position="1045"/>
    </location>
</feature>
<dbReference type="InterPro" id="IPR040850">
    <property type="entry name" value="Knl1_RWD_C"/>
</dbReference>
<name>A0A9P5Z629_9AGAR</name>
<accession>A0A9P5Z629</accession>
<feature type="region of interest" description="Disordered" evidence="2">
    <location>
        <begin position="233"/>
        <end position="273"/>
    </location>
</feature>
<feature type="region of interest" description="Disordered" evidence="2">
    <location>
        <begin position="306"/>
        <end position="637"/>
    </location>
</feature>
<dbReference type="InterPro" id="IPR013253">
    <property type="entry name" value="Spc7_domain"/>
</dbReference>
<feature type="compositionally biased region" description="Low complexity" evidence="2">
    <location>
        <begin position="494"/>
        <end position="507"/>
    </location>
</feature>
<proteinExistence type="predicted"/>
<dbReference type="Proteomes" id="UP000807469">
    <property type="component" value="Unassembled WGS sequence"/>
</dbReference>
<feature type="compositionally biased region" description="Polar residues" evidence="2">
    <location>
        <begin position="347"/>
        <end position="366"/>
    </location>
</feature>
<feature type="compositionally biased region" description="Basic and acidic residues" evidence="2">
    <location>
        <begin position="335"/>
        <end position="344"/>
    </location>
</feature>
<sequence length="1286" mass="142528">MAPKKISPNRRKSIAGTNQNSPSIVPKGRRRAHSIVPSANLSPLAKARRSLVPRKSILKAFVNVLNVDPSSQQSASSSQAANGDDANATRSMDMTQEFAQPIHVHDDTRKSIGGRRVGFSRESHVRVFDSRRRSSTQSPRSSDVPAPSPAVQSDENDYPGQNTRRRRSSLRMSMAGSEDMDMTTVIEPGAFQNRGSAILDEEFDFDEEEEYGNDDMDVTEVIHGGFARKRSLSMGGRRQSLHQAEAEQSFEGDESRSDIGNQSAQSIVSDSASERSHIMEFTIPLGQSLRPAQQDDVWLALKQMTHSGGEPDEPEESFEEENSLQEEGEMGLDDAMDRLRRARDSLPLSQGMQDGQIQEDSFTNTEDSFDNDEDEVDGNKTLNLSRVMGRPSIGLNSRMSMGYDSNMDESEVYGNVVGPNQSTPRQSLAPQPQPSQTEEASAPLGQPQQPAQPRKSLVFQPPPQEILSQQDEPSQQSEPAPQPRKSTGSFSLTPRAPSPSKAAASPAKPKPRPTFSAAFAPPVARPSPKKPAPVASTCAITPAKRPYSTSSQNDVENMDIDQPSPAKRQALASKWLDAAEAPKEKDKSLSPVANKTAPLPTPRPLSPAKKAPFQANANENSETEASAPPSALRRPSGYFAKRKSMAVSFNVPPIQQAVSSTAGSTKKNPGIGKGRASVGAVPANPWKRTDPAVSKEATTAPIANVEAEPPNVVREAERQPSPSPQRNQAAFPDIHPTEISHRDSPETVSQFPPEAELNVDDTETPEAELSGRMEIDTDATRQWREGVEQTEYEEEEVPSISVAQFFSITGIKFMDELTAPRRSIHPSQQPLRQARNPSEIPLAEYVTAMAIDIPQLELYSRVSKDLEAWMAQSKVVFAQAEEEAAKVTPELFVEYARADEEGQAELLHQLNLIRTHTRYLARSDWYDWKLQWVEGLRVTADEAFASLENDARKLEEPKKTAAEVIPDLEKEYEDLMRELEHEQAEIAEVEASDQEHLNDLKATIAEQNIEIETLKAELAEGTEQVRSLKERSEELEFQKREAANTIATAERVLRMKQSSTRSEVFRLKDELEALEDLHMFRIVKVSADMFEYTYSSLFLVSIPCKNFRPVLSKVNITRYGRPNTRYKDEFPKLSTFLLTAAKELIVQSDDDITVHEIVHRLNDYWSSCAQLRSQLILLGIKYPIEISIPPLSSQQTGTLSSFKARATVMFPSAQAKAYISFVFSPDTYSRWPLAIEGLDCEVEVAYGPIERNAIMEAVMARLSQATPSESYACLLDACIEAQDVYH</sequence>